<dbReference type="Proteomes" id="UP000321857">
    <property type="component" value="Chromosome"/>
</dbReference>
<name>A0A516ISK8_9SPHN</name>
<protein>
    <submittedName>
        <fullName evidence="1">DUF3833 domain-containing protein</fullName>
    </submittedName>
</protein>
<reference evidence="1 2" key="1">
    <citation type="submission" date="2019-07" db="EMBL/GenBank/DDBJ databases">
        <title>Sphingomonas AE3 Genome sequencing and assembly.</title>
        <authorList>
            <person name="Kim H."/>
        </authorList>
    </citation>
    <scope>NUCLEOTIDE SEQUENCE [LARGE SCALE GENOMIC DNA]</scope>
    <source>
        <strain evidence="1 2">AE3</strain>
    </source>
</reference>
<evidence type="ECO:0000313" key="1">
    <source>
        <dbReference type="EMBL" id="QDP19877.1"/>
    </source>
</evidence>
<accession>A0A516ISK8</accession>
<dbReference type="EMBL" id="CP041659">
    <property type="protein sequence ID" value="QDP19877.1"/>
    <property type="molecule type" value="Genomic_DNA"/>
</dbReference>
<proteinExistence type="predicted"/>
<gene>
    <name evidence="1" type="ORF">FMM02_07850</name>
</gene>
<dbReference type="KEGG" id="sxa:FMM02_07850"/>
<dbReference type="AlphaFoldDB" id="A0A516ISK8"/>
<dbReference type="OrthoDB" id="7391154at2"/>
<sequence length="190" mass="21043">MGQIIARRHATPLRHRNAATHLRIFAPLIPALWLAACLPSADRPRADAQPKLDPIAFFAGYTEGRGALHKLVGNSQPLSVSSVGRKLPGGGLRLDQLLHLEGEAVRERRWTIWPMGKGRFTGSLTEAVGPVEAAVQGNRMTIRYATEDYRVRQTLTLGMDGIVHNRLDIYKWGLNVARLDERIARKSPAT</sequence>
<dbReference type="InterPro" id="IPR024409">
    <property type="entry name" value="DUF3833"/>
</dbReference>
<keyword evidence="2" id="KW-1185">Reference proteome</keyword>
<evidence type="ECO:0000313" key="2">
    <source>
        <dbReference type="Proteomes" id="UP000321857"/>
    </source>
</evidence>
<dbReference type="Pfam" id="PF12915">
    <property type="entry name" value="DUF3833"/>
    <property type="match status" value="1"/>
</dbReference>
<organism evidence="1 2">
    <name type="scientific">Sphingomonas xanthus</name>
    <dbReference type="NCBI Taxonomy" id="2594473"/>
    <lineage>
        <taxon>Bacteria</taxon>
        <taxon>Pseudomonadati</taxon>
        <taxon>Pseudomonadota</taxon>
        <taxon>Alphaproteobacteria</taxon>
        <taxon>Sphingomonadales</taxon>
        <taxon>Sphingomonadaceae</taxon>
        <taxon>Sphingomonas</taxon>
    </lineage>
</organism>